<keyword evidence="2" id="KW-1185">Reference proteome</keyword>
<sequence>MMNDMLTRSPDAAQTHAFAASRRLHILFTEETHAALTVLTRASDARPTHAPSINCLQVVNSSTRKGKRKLSTSFGSTKFQMRSDNLFFEFYTWQSQ</sequence>
<proteinExistence type="predicted"/>
<accession>A0A016WKA9</accession>
<gene>
    <name evidence="1" type="primary">Acey_s0643.g1062</name>
    <name evidence="1" type="ORF">Y032_0643g1062</name>
</gene>
<name>A0A016WKA9_9BILA</name>
<dbReference type="AlphaFoldDB" id="A0A016WKA9"/>
<comment type="caution">
    <text evidence="1">The sequence shown here is derived from an EMBL/GenBank/DDBJ whole genome shotgun (WGS) entry which is preliminary data.</text>
</comment>
<dbReference type="Proteomes" id="UP000024635">
    <property type="component" value="Unassembled WGS sequence"/>
</dbReference>
<organism evidence="1 2">
    <name type="scientific">Ancylostoma ceylanicum</name>
    <dbReference type="NCBI Taxonomy" id="53326"/>
    <lineage>
        <taxon>Eukaryota</taxon>
        <taxon>Metazoa</taxon>
        <taxon>Ecdysozoa</taxon>
        <taxon>Nematoda</taxon>
        <taxon>Chromadorea</taxon>
        <taxon>Rhabditida</taxon>
        <taxon>Rhabditina</taxon>
        <taxon>Rhabditomorpha</taxon>
        <taxon>Strongyloidea</taxon>
        <taxon>Ancylostomatidae</taxon>
        <taxon>Ancylostomatinae</taxon>
        <taxon>Ancylostoma</taxon>
    </lineage>
</organism>
<protein>
    <submittedName>
        <fullName evidence="1">Uncharacterized protein</fullName>
    </submittedName>
</protein>
<reference evidence="2" key="1">
    <citation type="journal article" date="2015" name="Nat. Genet.">
        <title>The genome and transcriptome of the zoonotic hookworm Ancylostoma ceylanicum identify infection-specific gene families.</title>
        <authorList>
            <person name="Schwarz E.M."/>
            <person name="Hu Y."/>
            <person name="Antoshechkin I."/>
            <person name="Miller M.M."/>
            <person name="Sternberg P.W."/>
            <person name="Aroian R.V."/>
        </authorList>
    </citation>
    <scope>NUCLEOTIDE SEQUENCE</scope>
    <source>
        <strain evidence="2">HY135</strain>
    </source>
</reference>
<evidence type="ECO:0000313" key="1">
    <source>
        <dbReference type="EMBL" id="EYC39722.1"/>
    </source>
</evidence>
<evidence type="ECO:0000313" key="2">
    <source>
        <dbReference type="Proteomes" id="UP000024635"/>
    </source>
</evidence>
<dbReference type="EMBL" id="JARK01000243">
    <property type="protein sequence ID" value="EYC39722.1"/>
    <property type="molecule type" value="Genomic_DNA"/>
</dbReference>